<feature type="region of interest" description="Disordered" evidence="1">
    <location>
        <begin position="54"/>
        <end position="105"/>
    </location>
</feature>
<protein>
    <submittedName>
        <fullName evidence="2">Uncharacterized protein</fullName>
    </submittedName>
</protein>
<comment type="caution">
    <text evidence="2">The sequence shown here is derived from an EMBL/GenBank/DDBJ whole genome shotgun (WGS) entry which is preliminary data.</text>
</comment>
<organism evidence="2 3">
    <name type="scientific">Blepharisma stoltei</name>
    <dbReference type="NCBI Taxonomy" id="1481888"/>
    <lineage>
        <taxon>Eukaryota</taxon>
        <taxon>Sar</taxon>
        <taxon>Alveolata</taxon>
        <taxon>Ciliophora</taxon>
        <taxon>Postciliodesmatophora</taxon>
        <taxon>Heterotrichea</taxon>
        <taxon>Heterotrichida</taxon>
        <taxon>Blepharismidae</taxon>
        <taxon>Blepharisma</taxon>
    </lineage>
</organism>
<dbReference type="AlphaFoldDB" id="A0AAU9INI4"/>
<evidence type="ECO:0000313" key="3">
    <source>
        <dbReference type="Proteomes" id="UP001162131"/>
    </source>
</evidence>
<dbReference type="EMBL" id="CAJZBQ010000001">
    <property type="protein sequence ID" value="CAG9309803.1"/>
    <property type="molecule type" value="Genomic_DNA"/>
</dbReference>
<evidence type="ECO:0000313" key="2">
    <source>
        <dbReference type="EMBL" id="CAG9309803.1"/>
    </source>
</evidence>
<reference evidence="2" key="1">
    <citation type="submission" date="2021-09" db="EMBL/GenBank/DDBJ databases">
        <authorList>
            <consortium name="AG Swart"/>
            <person name="Singh M."/>
            <person name="Singh A."/>
            <person name="Seah K."/>
            <person name="Emmerich C."/>
        </authorList>
    </citation>
    <scope>NUCLEOTIDE SEQUENCE</scope>
    <source>
        <strain evidence="2">ATCC30299</strain>
    </source>
</reference>
<keyword evidence="3" id="KW-1185">Reference proteome</keyword>
<gene>
    <name evidence="2" type="ORF">BSTOLATCC_MIC20</name>
</gene>
<evidence type="ECO:0000256" key="1">
    <source>
        <dbReference type="SAM" id="MobiDB-lite"/>
    </source>
</evidence>
<name>A0AAU9INI4_9CILI</name>
<accession>A0AAU9INI4</accession>
<proteinExistence type="predicted"/>
<sequence>MFSMLHNMKETKERPKPFDSKYTMADMFISVLPELEAGKELSIGSYESQDSISGYQTSSVFESERERHTTSTLQETSEEVRDEESRELRTGKVKKRLMKMRLSQR</sequence>
<feature type="compositionally biased region" description="Basic residues" evidence="1">
    <location>
        <begin position="91"/>
        <end position="105"/>
    </location>
</feature>
<dbReference type="Proteomes" id="UP001162131">
    <property type="component" value="Unassembled WGS sequence"/>
</dbReference>